<dbReference type="InterPro" id="IPR000299">
    <property type="entry name" value="FERM_domain"/>
</dbReference>
<feature type="domain" description="PID" evidence="1">
    <location>
        <begin position="107"/>
        <end position="136"/>
    </location>
</feature>
<protein>
    <submittedName>
        <fullName evidence="3">Unconventional myosin-VIIa-like</fullName>
    </submittedName>
</protein>
<evidence type="ECO:0000313" key="3">
    <source>
        <dbReference type="EMBL" id="KAF5890950.1"/>
    </source>
</evidence>
<comment type="caution">
    <text evidence="3">The sequence shown here is derived from an EMBL/GenBank/DDBJ whole genome shotgun (WGS) entry which is preliminary data.</text>
</comment>
<dbReference type="InterPro" id="IPR006020">
    <property type="entry name" value="PTB/PI_dom"/>
</dbReference>
<dbReference type="Proteomes" id="UP000727407">
    <property type="component" value="Unassembled WGS sequence"/>
</dbReference>
<evidence type="ECO:0000259" key="1">
    <source>
        <dbReference type="PROSITE" id="PS01179"/>
    </source>
</evidence>
<dbReference type="InterPro" id="IPR035963">
    <property type="entry name" value="FERM_2"/>
</dbReference>
<dbReference type="PROSITE" id="PS50057">
    <property type="entry name" value="FERM_3"/>
    <property type="match status" value="1"/>
</dbReference>
<feature type="domain" description="FERM" evidence="2">
    <location>
        <begin position="1"/>
        <end position="164"/>
    </location>
</feature>
<proteinExistence type="predicted"/>
<dbReference type="InterPro" id="IPR011993">
    <property type="entry name" value="PH-like_dom_sf"/>
</dbReference>
<dbReference type="OrthoDB" id="6108017at2759"/>
<dbReference type="SUPFAM" id="SSF50729">
    <property type="entry name" value="PH domain-like"/>
    <property type="match status" value="1"/>
</dbReference>
<gene>
    <name evidence="3" type="ORF">DAT39_019351</name>
</gene>
<dbReference type="PANTHER" id="PTHR22692:SF24">
    <property type="entry name" value="MYOSIN VIIB"/>
    <property type="match status" value="1"/>
</dbReference>
<dbReference type="CDD" id="cd14473">
    <property type="entry name" value="FERM_B-lobe"/>
    <property type="match status" value="1"/>
</dbReference>
<dbReference type="SUPFAM" id="SSF47031">
    <property type="entry name" value="Second domain of FERM"/>
    <property type="match status" value="1"/>
</dbReference>
<dbReference type="InterPro" id="IPR051567">
    <property type="entry name" value="Unconventional_Myosin_ATPase"/>
</dbReference>
<sequence>MEKQLLIRLEASIYQIQSAPRTATNKLKKGQGATNHQIPDSVSSAQAPTASHAAALKHIISVYNKQAGITVEEAKVRFLKIIASWPTFGCVFFEVKQTSDRSYPSLITISISKQGVSLIDPKTKEVLVMHPFSKITNWSSGTTYFHLTIGNLVKGTTLLCETSM</sequence>
<dbReference type="Pfam" id="PF02174">
    <property type="entry name" value="IRS"/>
    <property type="match status" value="1"/>
</dbReference>
<organism evidence="3 4">
    <name type="scientific">Clarias magur</name>
    <name type="common">Asian catfish</name>
    <name type="synonym">Macropteronotus magur</name>
    <dbReference type="NCBI Taxonomy" id="1594786"/>
    <lineage>
        <taxon>Eukaryota</taxon>
        <taxon>Metazoa</taxon>
        <taxon>Chordata</taxon>
        <taxon>Craniata</taxon>
        <taxon>Vertebrata</taxon>
        <taxon>Euteleostomi</taxon>
        <taxon>Actinopterygii</taxon>
        <taxon>Neopterygii</taxon>
        <taxon>Teleostei</taxon>
        <taxon>Ostariophysi</taxon>
        <taxon>Siluriformes</taxon>
        <taxon>Clariidae</taxon>
        <taxon>Clarias</taxon>
    </lineage>
</organism>
<dbReference type="InterPro" id="IPR019748">
    <property type="entry name" value="FERM_central"/>
</dbReference>
<evidence type="ECO:0000313" key="4">
    <source>
        <dbReference type="Proteomes" id="UP000727407"/>
    </source>
</evidence>
<name>A0A8J4T8P2_CLAMG</name>
<accession>A0A8J4T8P2</accession>
<keyword evidence="4" id="KW-1185">Reference proteome</keyword>
<dbReference type="EMBL" id="QNUK01000632">
    <property type="protein sequence ID" value="KAF5890950.1"/>
    <property type="molecule type" value="Genomic_DNA"/>
</dbReference>
<dbReference type="GO" id="GO:0005737">
    <property type="term" value="C:cytoplasm"/>
    <property type="evidence" value="ECO:0007669"/>
    <property type="project" value="UniProtKB-SubCell"/>
</dbReference>
<dbReference type="AlphaFoldDB" id="A0A8J4T8P2"/>
<feature type="non-terminal residue" evidence="3">
    <location>
        <position position="1"/>
    </location>
</feature>
<dbReference type="PROSITE" id="PS01179">
    <property type="entry name" value="PID"/>
    <property type="match status" value="1"/>
</dbReference>
<reference evidence="3" key="1">
    <citation type="submission" date="2020-07" db="EMBL/GenBank/DDBJ databases">
        <title>Clarias magur genome sequencing, assembly and annotation.</title>
        <authorList>
            <person name="Kushwaha B."/>
            <person name="Kumar R."/>
            <person name="Das P."/>
            <person name="Joshi C.G."/>
            <person name="Kumar D."/>
            <person name="Nagpure N.S."/>
            <person name="Pandey M."/>
            <person name="Agarwal S."/>
            <person name="Srivastava S."/>
            <person name="Singh M."/>
            <person name="Sahoo L."/>
            <person name="Jayasankar P."/>
            <person name="Meher P.K."/>
            <person name="Koringa P.G."/>
            <person name="Iquebal M.A."/>
            <person name="Das S.P."/>
            <person name="Bit A."/>
            <person name="Patnaik S."/>
            <person name="Patel N."/>
            <person name="Shah T.M."/>
            <person name="Hinsu A."/>
            <person name="Jena J.K."/>
        </authorList>
    </citation>
    <scope>NUCLEOTIDE SEQUENCE</scope>
    <source>
        <strain evidence="3">CIFAMagur01</strain>
        <tissue evidence="3">Testis</tissue>
    </source>
</reference>
<dbReference type="Gene3D" id="2.30.29.30">
    <property type="entry name" value="Pleckstrin-homology domain (PH domain)/Phosphotyrosine-binding domain (PTB)"/>
    <property type="match status" value="1"/>
</dbReference>
<evidence type="ECO:0000259" key="2">
    <source>
        <dbReference type="PROSITE" id="PS50057"/>
    </source>
</evidence>
<dbReference type="PANTHER" id="PTHR22692">
    <property type="entry name" value="MYOSIN VII, XV"/>
    <property type="match status" value="1"/>
</dbReference>
<dbReference type="InterPro" id="IPR002404">
    <property type="entry name" value="IRS_PTB"/>
</dbReference>